<dbReference type="Pfam" id="PF01477">
    <property type="entry name" value="PLAT"/>
    <property type="match status" value="1"/>
</dbReference>
<dbReference type="Proteomes" id="UP000663891">
    <property type="component" value="Unassembled WGS sequence"/>
</dbReference>
<comment type="caution">
    <text evidence="1">Lacks conserved residue(s) required for the propagation of feature annotation.</text>
</comment>
<comment type="caution">
    <text evidence="7">The sequence shown here is derived from an EMBL/GenBank/DDBJ whole genome shotgun (WGS) entry which is preliminary data.</text>
</comment>
<proteinExistence type="predicted"/>
<evidence type="ECO:0000313" key="6">
    <source>
        <dbReference type="EMBL" id="CAF0940545.1"/>
    </source>
</evidence>
<dbReference type="InterPro" id="IPR052970">
    <property type="entry name" value="Inner_ear_hair_cell_LOXHD"/>
</dbReference>
<evidence type="ECO:0000259" key="3">
    <source>
        <dbReference type="PROSITE" id="PS50095"/>
    </source>
</evidence>
<evidence type="ECO:0000313" key="5">
    <source>
        <dbReference type="EMBL" id="CAF0932006.1"/>
    </source>
</evidence>
<dbReference type="Proteomes" id="UP000663844">
    <property type="component" value="Unassembled WGS sequence"/>
</dbReference>
<dbReference type="PANTHER" id="PTHR45901:SF3">
    <property type="entry name" value="LIPOXYGENASE HOMOLOGY DOMAIN-CONTAINING PROTEIN 1"/>
    <property type="match status" value="1"/>
</dbReference>
<sequence length="364" mass="41569">MGKSQSEKSASKKRSDADYAITISTGEEGIEAPVSMKVRGDNGTVSIPLTQTKGGEKSFQSKSKSEFTCQTTDVGKIQCITIEHNEKEKDVLWHIKTVQITKGSETYNFNADVRLDQKENKVNLYPVGTLFGHQRDDYVQSELRRLRESLRSESSKLRRPPHKPHEPFVYNDLRPYFDTSSVERAIYSPVTYPTGYYTRVTALRIVEPWEAYGMDYGVNYELLKHRKTRSLSSKPPPSKPTDESIDRKQGSTHLPPYPAVNMHKPPEYSQALTVDDIPKIRSLIKSRYSGAADAQKEKDYKRTHNDVYRMQLDHIDGYHEKSRGNMLRVYHSYLQNTPGSKQALRELCDQIAPKNTKTTVKSAK</sequence>
<dbReference type="Proteomes" id="UP000663877">
    <property type="component" value="Unassembled WGS sequence"/>
</dbReference>
<evidence type="ECO:0000313" key="9">
    <source>
        <dbReference type="EMBL" id="CAF3497088.1"/>
    </source>
</evidence>
<evidence type="ECO:0000256" key="1">
    <source>
        <dbReference type="PROSITE-ProRule" id="PRU00152"/>
    </source>
</evidence>
<evidence type="ECO:0000313" key="11">
    <source>
        <dbReference type="Proteomes" id="UP000663832"/>
    </source>
</evidence>
<feature type="region of interest" description="Disordered" evidence="2">
    <location>
        <begin position="228"/>
        <end position="261"/>
    </location>
</feature>
<dbReference type="EMBL" id="CAJNOM010000100">
    <property type="protein sequence ID" value="CAF1047447.1"/>
    <property type="molecule type" value="Genomic_DNA"/>
</dbReference>
<gene>
    <name evidence="4" type="ORF">BJG266_LOCUS10763</name>
    <name evidence="7" type="ORF">JYZ213_LOCUS13894</name>
    <name evidence="10" type="ORF">OKA104_LOCUS15605</name>
    <name evidence="9" type="ORF">OXD698_LOCUS1088</name>
    <name evidence="6" type="ORF">QVE165_LOCUS11629</name>
    <name evidence="8" type="ORF">QVE165_LOCUS17418</name>
    <name evidence="5" type="ORF">VCS650_LOCUS10986</name>
</gene>
<dbReference type="Gene3D" id="2.60.60.20">
    <property type="entry name" value="PLAT/LH2 domain"/>
    <property type="match status" value="1"/>
</dbReference>
<dbReference type="EMBL" id="CAJNOM010000056">
    <property type="protein sequence ID" value="CAF0940545.1"/>
    <property type="molecule type" value="Genomic_DNA"/>
</dbReference>
<dbReference type="Proteomes" id="UP000663832">
    <property type="component" value="Unassembled WGS sequence"/>
</dbReference>
<evidence type="ECO:0000313" key="8">
    <source>
        <dbReference type="EMBL" id="CAF1047447.1"/>
    </source>
</evidence>
<evidence type="ECO:0000256" key="2">
    <source>
        <dbReference type="SAM" id="MobiDB-lite"/>
    </source>
</evidence>
<protein>
    <recommendedName>
        <fullName evidence="3">PLAT domain-containing protein</fullName>
    </recommendedName>
</protein>
<dbReference type="InterPro" id="IPR036392">
    <property type="entry name" value="PLAT/LH2_dom_sf"/>
</dbReference>
<evidence type="ECO:0000313" key="10">
    <source>
        <dbReference type="EMBL" id="CAF3749662.1"/>
    </source>
</evidence>
<evidence type="ECO:0000313" key="7">
    <source>
        <dbReference type="EMBL" id="CAF0962051.1"/>
    </source>
</evidence>
<dbReference type="EMBL" id="CAJOAZ010000030">
    <property type="protein sequence ID" value="CAF3497088.1"/>
    <property type="molecule type" value="Genomic_DNA"/>
</dbReference>
<dbReference type="Proteomes" id="UP000663845">
    <property type="component" value="Unassembled WGS sequence"/>
</dbReference>
<dbReference type="SUPFAM" id="SSF49723">
    <property type="entry name" value="Lipase/lipooxygenase domain (PLAT/LH2 domain)"/>
    <property type="match status" value="1"/>
</dbReference>
<dbReference type="EMBL" id="CAJOAY010000862">
    <property type="protein sequence ID" value="CAF3749662.1"/>
    <property type="molecule type" value="Genomic_DNA"/>
</dbReference>
<dbReference type="AlphaFoldDB" id="A0A814DY87"/>
<keyword evidence="11" id="KW-1185">Reference proteome</keyword>
<dbReference type="EMBL" id="CAJNOI010000038">
    <property type="protein sequence ID" value="CAF0906546.1"/>
    <property type="molecule type" value="Genomic_DNA"/>
</dbReference>
<feature type="compositionally biased region" description="Basic and acidic residues" evidence="2">
    <location>
        <begin position="240"/>
        <end position="249"/>
    </location>
</feature>
<feature type="domain" description="PLAT" evidence="3">
    <location>
        <begin position="17"/>
        <end position="129"/>
    </location>
</feature>
<dbReference type="EMBL" id="CAJNON010000080">
    <property type="protein sequence ID" value="CAF0932006.1"/>
    <property type="molecule type" value="Genomic_DNA"/>
</dbReference>
<organism evidence="7 12">
    <name type="scientific">Adineta steineri</name>
    <dbReference type="NCBI Taxonomy" id="433720"/>
    <lineage>
        <taxon>Eukaryota</taxon>
        <taxon>Metazoa</taxon>
        <taxon>Spiralia</taxon>
        <taxon>Gnathifera</taxon>
        <taxon>Rotifera</taxon>
        <taxon>Eurotatoria</taxon>
        <taxon>Bdelloidea</taxon>
        <taxon>Adinetida</taxon>
        <taxon>Adinetidae</taxon>
        <taxon>Adineta</taxon>
    </lineage>
</organism>
<dbReference type="EMBL" id="CAJNOG010000113">
    <property type="protein sequence ID" value="CAF0962051.1"/>
    <property type="molecule type" value="Genomic_DNA"/>
</dbReference>
<reference evidence="7" key="1">
    <citation type="submission" date="2021-02" db="EMBL/GenBank/DDBJ databases">
        <authorList>
            <person name="Nowell W R."/>
        </authorList>
    </citation>
    <scope>NUCLEOTIDE SEQUENCE</scope>
</reference>
<accession>A0A814DY87</accession>
<name>A0A814DY87_9BILA</name>
<dbReference type="InterPro" id="IPR001024">
    <property type="entry name" value="PLAT/LH2_dom"/>
</dbReference>
<dbReference type="PROSITE" id="PS50095">
    <property type="entry name" value="PLAT"/>
    <property type="match status" value="1"/>
</dbReference>
<dbReference type="OrthoDB" id="5975019at2759"/>
<evidence type="ECO:0000313" key="12">
    <source>
        <dbReference type="Proteomes" id="UP000663845"/>
    </source>
</evidence>
<dbReference type="PANTHER" id="PTHR45901">
    <property type="entry name" value="PROTEIN CBG12474"/>
    <property type="match status" value="1"/>
</dbReference>
<dbReference type="Proteomes" id="UP000663881">
    <property type="component" value="Unassembled WGS sequence"/>
</dbReference>
<evidence type="ECO:0000313" key="4">
    <source>
        <dbReference type="EMBL" id="CAF0906546.1"/>
    </source>
</evidence>